<dbReference type="InterPro" id="IPR043163">
    <property type="entry name" value="DsrC-like_N"/>
</dbReference>
<comment type="subcellular location">
    <subcellularLocation>
        <location evidence="1">Cytoplasm</location>
    </subcellularLocation>
</comment>
<dbReference type="Proteomes" id="UP000664293">
    <property type="component" value="Unassembled WGS sequence"/>
</dbReference>
<dbReference type="EMBL" id="JAEKJR010000002">
    <property type="protein sequence ID" value="MBN8431462.1"/>
    <property type="molecule type" value="Genomic_DNA"/>
</dbReference>
<dbReference type="PIRSF" id="PIRSF006223">
    <property type="entry name" value="DsrC_TusE"/>
    <property type="match status" value="1"/>
</dbReference>
<dbReference type="RefSeq" id="WP_207002195.1">
    <property type="nucleotide sequence ID" value="NZ_JAEKJR010000002.1"/>
</dbReference>
<accession>A0ABS3E874</accession>
<dbReference type="InterPro" id="IPR042072">
    <property type="entry name" value="DsrC-like_C"/>
</dbReference>
<dbReference type="Gene3D" id="3.30.1420.10">
    <property type="match status" value="1"/>
</dbReference>
<evidence type="ECO:0000313" key="4">
    <source>
        <dbReference type="EMBL" id="MBN8431462.1"/>
    </source>
</evidence>
<keyword evidence="2" id="KW-0963">Cytoplasm</keyword>
<dbReference type="InterPro" id="IPR025526">
    <property type="entry name" value="DsrC-like_dom_sf"/>
</dbReference>
<name>A0ABS3E874_9GAMM</name>
<organism evidence="4 5">
    <name type="scientific">Microbulbifer salipaludis</name>
    <dbReference type="NCBI Taxonomy" id="187980"/>
    <lineage>
        <taxon>Bacteria</taxon>
        <taxon>Pseudomonadati</taxon>
        <taxon>Pseudomonadota</taxon>
        <taxon>Gammaproteobacteria</taxon>
        <taxon>Cellvibrionales</taxon>
        <taxon>Microbulbiferaceae</taxon>
        <taxon>Microbulbifer</taxon>
    </lineage>
</organism>
<evidence type="ECO:0000256" key="2">
    <source>
        <dbReference type="ARBA" id="ARBA00022490"/>
    </source>
</evidence>
<keyword evidence="5" id="KW-1185">Reference proteome</keyword>
<dbReference type="Gene3D" id="1.10.10.370">
    <property type="entry name" value="DsrC-like protein, C-terminal domain"/>
    <property type="match status" value="1"/>
</dbReference>
<dbReference type="PANTHER" id="PTHR37010">
    <property type="entry name" value="SULFURTRANSFERASE TUSE"/>
    <property type="match status" value="1"/>
</dbReference>
<evidence type="ECO:0000256" key="3">
    <source>
        <dbReference type="PIRNR" id="PIRNR006223"/>
    </source>
</evidence>
<dbReference type="NCBIfam" id="TIGR03342">
    <property type="entry name" value="dsrC_tusE_dsvC"/>
    <property type="match status" value="1"/>
</dbReference>
<dbReference type="InterPro" id="IPR007453">
    <property type="entry name" value="DsrC/TusE"/>
</dbReference>
<dbReference type="PANTHER" id="PTHR37010:SF1">
    <property type="entry name" value="SULFURTRANSFERASE TUSE"/>
    <property type="match status" value="1"/>
</dbReference>
<keyword evidence="3" id="KW-0808">Transferase</keyword>
<dbReference type="Pfam" id="PF04358">
    <property type="entry name" value="DsrC"/>
    <property type="match status" value="1"/>
</dbReference>
<reference evidence="4 5" key="1">
    <citation type="submission" date="2020-12" db="EMBL/GenBank/DDBJ databases">
        <title>Oil enriched cultivation method for isolating marine PHA-producing bacteria.</title>
        <authorList>
            <person name="Zheng W."/>
            <person name="Yu S."/>
            <person name="Huang Y."/>
        </authorList>
    </citation>
    <scope>NUCLEOTIDE SEQUENCE [LARGE SCALE GENOMIC DNA]</scope>
    <source>
        <strain evidence="4 5">SN0-2</strain>
    </source>
</reference>
<evidence type="ECO:0000256" key="1">
    <source>
        <dbReference type="ARBA" id="ARBA00004496"/>
    </source>
</evidence>
<comment type="caution">
    <text evidence="4">The sequence shown here is derived from an EMBL/GenBank/DDBJ whole genome shotgun (WGS) entry which is preliminary data.</text>
</comment>
<protein>
    <recommendedName>
        <fullName evidence="3">Sulfurtransferase</fullName>
        <ecNumber evidence="3">2.8.1.-</ecNumber>
    </recommendedName>
</protein>
<dbReference type="EC" id="2.8.1.-" evidence="3"/>
<proteinExistence type="inferred from homology"/>
<comment type="similarity">
    <text evidence="3">Belongs to the dsrC/tusE family.</text>
</comment>
<comment type="function">
    <text evidence="3">Part of a sulfur-relay system.</text>
</comment>
<dbReference type="SUPFAM" id="SSF69721">
    <property type="entry name" value="DsrC, the gamma subunit of dissimilatory sulfite reductase"/>
    <property type="match status" value="1"/>
</dbReference>
<sequence length="111" mass="12400">MPDLIIDGKEIALDKEGFLRNLDDWSPAVAEALASQENIVLTDDHWDVIRLLQAFYREFELSPAMRPLVKYVGQHLGPDKGRSIFLMQLFPPSPAKIGSKIAGLPKPTNCL</sequence>
<evidence type="ECO:0000313" key="5">
    <source>
        <dbReference type="Proteomes" id="UP000664293"/>
    </source>
</evidence>
<gene>
    <name evidence="4" type="ORF">JF535_11420</name>
</gene>